<evidence type="ECO:0000259" key="3">
    <source>
        <dbReference type="PROSITE" id="PS51000"/>
    </source>
</evidence>
<protein>
    <submittedName>
        <fullName evidence="4">DeoR family transcriptional regulator</fullName>
    </submittedName>
</protein>
<accession>A0A4V2GA97</accession>
<evidence type="ECO:0000313" key="4">
    <source>
        <dbReference type="EMBL" id="RZU63376.1"/>
    </source>
</evidence>
<dbReference type="GO" id="GO:0003700">
    <property type="term" value="F:DNA-binding transcription factor activity"/>
    <property type="evidence" value="ECO:0007669"/>
    <property type="project" value="InterPro"/>
</dbReference>
<organism evidence="4 5">
    <name type="scientific">Zhihengliuella halotolerans</name>
    <dbReference type="NCBI Taxonomy" id="370736"/>
    <lineage>
        <taxon>Bacteria</taxon>
        <taxon>Bacillati</taxon>
        <taxon>Actinomycetota</taxon>
        <taxon>Actinomycetes</taxon>
        <taxon>Micrococcales</taxon>
        <taxon>Micrococcaceae</taxon>
        <taxon>Zhihengliuella</taxon>
    </lineage>
</organism>
<dbReference type="SUPFAM" id="SSF46785">
    <property type="entry name" value="Winged helix' DNA-binding domain"/>
    <property type="match status" value="1"/>
</dbReference>
<comment type="caution">
    <text evidence="4">The sequence shown here is derived from an EMBL/GenBank/DDBJ whole genome shotgun (WGS) entry which is preliminary data.</text>
</comment>
<dbReference type="Pfam" id="PF08220">
    <property type="entry name" value="HTH_DeoR"/>
    <property type="match status" value="1"/>
</dbReference>
<dbReference type="PROSITE" id="PS51000">
    <property type="entry name" value="HTH_DEOR_2"/>
    <property type="match status" value="1"/>
</dbReference>
<dbReference type="PANTHER" id="PTHR30363">
    <property type="entry name" value="HTH-TYPE TRANSCRIPTIONAL REGULATOR SRLR-RELATED"/>
    <property type="match status" value="1"/>
</dbReference>
<keyword evidence="1" id="KW-0805">Transcription regulation</keyword>
<evidence type="ECO:0000256" key="2">
    <source>
        <dbReference type="ARBA" id="ARBA00023163"/>
    </source>
</evidence>
<proteinExistence type="predicted"/>
<dbReference type="SMART" id="SM00420">
    <property type="entry name" value="HTH_DEOR"/>
    <property type="match status" value="1"/>
</dbReference>
<dbReference type="InterPro" id="IPR036390">
    <property type="entry name" value="WH_DNA-bd_sf"/>
</dbReference>
<evidence type="ECO:0000313" key="5">
    <source>
        <dbReference type="Proteomes" id="UP000292685"/>
    </source>
</evidence>
<evidence type="ECO:0000256" key="1">
    <source>
        <dbReference type="ARBA" id="ARBA00023015"/>
    </source>
</evidence>
<dbReference type="PANTHER" id="PTHR30363:SF44">
    <property type="entry name" value="AGA OPERON TRANSCRIPTIONAL REPRESSOR-RELATED"/>
    <property type="match status" value="1"/>
</dbReference>
<dbReference type="SUPFAM" id="SSF100950">
    <property type="entry name" value="NagB/RpiA/CoA transferase-like"/>
    <property type="match status" value="1"/>
</dbReference>
<dbReference type="SMART" id="SM01134">
    <property type="entry name" value="DeoRC"/>
    <property type="match status" value="1"/>
</dbReference>
<dbReference type="EMBL" id="SHLA01000001">
    <property type="protein sequence ID" value="RZU63376.1"/>
    <property type="molecule type" value="Genomic_DNA"/>
</dbReference>
<dbReference type="InterPro" id="IPR050313">
    <property type="entry name" value="Carb_Metab_HTH_regulators"/>
</dbReference>
<name>A0A4V2GA97_9MICC</name>
<gene>
    <name evidence="4" type="ORF">EV380_2993</name>
</gene>
<dbReference type="PRINTS" id="PR00037">
    <property type="entry name" value="HTHLACR"/>
</dbReference>
<dbReference type="InterPro" id="IPR037171">
    <property type="entry name" value="NagB/RpiA_transferase-like"/>
</dbReference>
<dbReference type="InterPro" id="IPR001034">
    <property type="entry name" value="DeoR_HTH"/>
</dbReference>
<dbReference type="InterPro" id="IPR014036">
    <property type="entry name" value="DeoR-like_C"/>
</dbReference>
<dbReference type="Pfam" id="PF00455">
    <property type="entry name" value="DeoRC"/>
    <property type="match status" value="1"/>
</dbReference>
<feature type="domain" description="HTH deoR-type" evidence="3">
    <location>
        <begin position="1"/>
        <end position="45"/>
    </location>
</feature>
<sequence>MRGSSEARIADLTRATGASAMTLRRDLDELALQGVLRRTHGGAVALPARGTRLPYSLRLETNTGLKQRIGAAAANLVADESSVIVDDGTTCTAVARALAGREVTAMALSIHGAAALGERPGTRIVTPGGELNGDELSWTGHRAARDVLDFRADVAILGVCAWDEDPGLTASTMQDADFKKAALVSARRVIAVTTPEKFGMTATFAVCASGAVDTVITSRAPAEARAWLAAAGVELVETGP</sequence>
<dbReference type="AlphaFoldDB" id="A0A4V2GA97"/>
<reference evidence="4 5" key="1">
    <citation type="submission" date="2019-02" db="EMBL/GenBank/DDBJ databases">
        <title>Sequencing the genomes of 1000 actinobacteria strains.</title>
        <authorList>
            <person name="Klenk H.-P."/>
        </authorList>
    </citation>
    <scope>NUCLEOTIDE SEQUENCE [LARGE SCALE GENOMIC DNA]</scope>
    <source>
        <strain evidence="4 5">DSM 17364</strain>
    </source>
</reference>
<keyword evidence="5" id="KW-1185">Reference proteome</keyword>
<keyword evidence="2" id="KW-0804">Transcription</keyword>
<dbReference type="Proteomes" id="UP000292685">
    <property type="component" value="Unassembled WGS sequence"/>
</dbReference>